<proteinExistence type="predicted"/>
<protein>
    <submittedName>
        <fullName evidence="1">Uncharacterized protein</fullName>
    </submittedName>
</protein>
<reference evidence="1 2" key="1">
    <citation type="submission" date="2017-01" db="EMBL/GenBank/DDBJ databases">
        <title>The cable genome- insights into the physiology and evolution of filamentous bacteria capable of sulfide oxidation via long distance electron transfer.</title>
        <authorList>
            <person name="Schreiber L."/>
            <person name="Bjerg J.T."/>
            <person name="Boggild A."/>
            <person name="Van De Vossenberg J."/>
            <person name="Meysman F."/>
            <person name="Nielsen L.P."/>
            <person name="Schramm A."/>
            <person name="Kjeldsen K.U."/>
        </authorList>
    </citation>
    <scope>NUCLEOTIDE SEQUENCE [LARGE SCALE GENOMIC DNA]</scope>
    <source>
        <strain evidence="1">A5</strain>
    </source>
</reference>
<dbReference type="AlphaFoldDB" id="A0A444JD01"/>
<dbReference type="EMBL" id="MTKS01000239">
    <property type="protein sequence ID" value="RWX50969.1"/>
    <property type="molecule type" value="Genomic_DNA"/>
</dbReference>
<gene>
    <name evidence="1" type="ORF">VU01_12392</name>
</gene>
<comment type="caution">
    <text evidence="1">The sequence shown here is derived from an EMBL/GenBank/DDBJ whole genome shotgun (WGS) entry which is preliminary data.</text>
</comment>
<accession>A0A444JD01</accession>
<sequence>MKARRSLISASMAGWAIFFLVVIPLAARAGVQPTVTVDGQYDEWDLNKDSSRPMHTVRTCKGRSGRKCIGERVPNVYLRYDSITNTVFVLVLEKEGMQDGKNKPVVNIYTLGRNIPVDPVDINGAGKISNFSWVMEAGARVGWEGAFQLTPGTYNCDTELNTVKGAETVSERKAASEVEVIDTDGLLFKCD</sequence>
<evidence type="ECO:0000313" key="1">
    <source>
        <dbReference type="EMBL" id="RWX50969.1"/>
    </source>
</evidence>
<name>A0A444JD01_9BACT</name>
<evidence type="ECO:0000313" key="2">
    <source>
        <dbReference type="Proteomes" id="UP000288892"/>
    </source>
</evidence>
<keyword evidence="2" id="KW-1185">Reference proteome</keyword>
<organism evidence="1 2">
    <name type="scientific">Candidatus Electrothrix marina</name>
    <dbReference type="NCBI Taxonomy" id="1859130"/>
    <lineage>
        <taxon>Bacteria</taxon>
        <taxon>Pseudomonadati</taxon>
        <taxon>Thermodesulfobacteriota</taxon>
        <taxon>Desulfobulbia</taxon>
        <taxon>Desulfobulbales</taxon>
        <taxon>Desulfobulbaceae</taxon>
        <taxon>Candidatus Electrothrix</taxon>
    </lineage>
</organism>
<dbReference type="Proteomes" id="UP000288892">
    <property type="component" value="Unassembled WGS sequence"/>
</dbReference>